<dbReference type="PANTHER" id="PTHR12857:SF0">
    <property type="entry name" value="CXXC MOTIF CONTAINING ZINC BINDING PROTEIN"/>
    <property type="match status" value="1"/>
</dbReference>
<protein>
    <submittedName>
        <fullName evidence="4">UPF0587 protein C1orf123 homolog</fullName>
    </submittedName>
</protein>
<dbReference type="InterPro" id="IPR008584">
    <property type="entry name" value="CXXC_Zn-binding_euk"/>
</dbReference>
<dbReference type="SUPFAM" id="SSF141678">
    <property type="entry name" value="MAL13P1.257-like"/>
    <property type="match status" value="1"/>
</dbReference>
<comment type="similarity">
    <text evidence="1">Belongs to the UPF0587 family.</text>
</comment>
<gene>
    <name evidence="4" type="primary">CA123</name>
    <name evidence="4" type="ORF">TR165163</name>
</gene>
<dbReference type="Pfam" id="PF05907">
    <property type="entry name" value="CXXC_Zn-b_euk"/>
    <property type="match status" value="1"/>
</dbReference>
<evidence type="ECO:0000256" key="3">
    <source>
        <dbReference type="ARBA" id="ARBA00022833"/>
    </source>
</evidence>
<organism evidence="4">
    <name type="scientific">Schistocephalus solidus</name>
    <name type="common">Tapeworm</name>
    <dbReference type="NCBI Taxonomy" id="70667"/>
    <lineage>
        <taxon>Eukaryota</taxon>
        <taxon>Metazoa</taxon>
        <taxon>Spiralia</taxon>
        <taxon>Lophotrochozoa</taxon>
        <taxon>Platyhelminthes</taxon>
        <taxon>Cestoda</taxon>
        <taxon>Eucestoda</taxon>
        <taxon>Diphyllobothriidea</taxon>
        <taxon>Diphyllobothriidae</taxon>
        <taxon>Schistocephalus</taxon>
    </lineage>
</organism>
<dbReference type="AlphaFoldDB" id="A0A0X3P9X2"/>
<accession>A0A0X3P9X2</accession>
<name>A0A0X3P9X2_SCHSO</name>
<sequence length="161" mass="18128">MPVYDLEFSAKLENISEVVPFGADFRWYIQVKCTSCNEVHEDWVYLCEGDRVPLKGSRSSTNLKLKCKFCSRENSADIVSGSVSPYTDASSEKFSRIMRLDCRGLQPLAFSPRVGWRVTSSASSRVFDDVDLGQSDWTDYDDDGDQCVGVFDVTSRFVSSK</sequence>
<keyword evidence="3" id="KW-0862">Zinc</keyword>
<dbReference type="GO" id="GO:0008270">
    <property type="term" value="F:zinc ion binding"/>
    <property type="evidence" value="ECO:0007669"/>
    <property type="project" value="TreeGrafter"/>
</dbReference>
<dbReference type="EMBL" id="GEEE01014576">
    <property type="protein sequence ID" value="JAP48649.1"/>
    <property type="molecule type" value="Transcribed_RNA"/>
</dbReference>
<evidence type="ECO:0000313" key="4">
    <source>
        <dbReference type="EMBL" id="JAP48649.1"/>
    </source>
</evidence>
<evidence type="ECO:0000256" key="1">
    <source>
        <dbReference type="ARBA" id="ARBA00007818"/>
    </source>
</evidence>
<keyword evidence="2" id="KW-0479">Metal-binding</keyword>
<reference evidence="4" key="1">
    <citation type="submission" date="2016-01" db="EMBL/GenBank/DDBJ databases">
        <title>Reference transcriptome for the parasite Schistocephalus solidus: insights into the molecular evolution of parasitism.</title>
        <authorList>
            <person name="Hebert F.O."/>
            <person name="Grambauer S."/>
            <person name="Barber I."/>
            <person name="Landry C.R."/>
            <person name="Aubin-Horth N."/>
        </authorList>
    </citation>
    <scope>NUCLEOTIDE SEQUENCE</scope>
</reference>
<evidence type="ECO:0000256" key="2">
    <source>
        <dbReference type="ARBA" id="ARBA00022723"/>
    </source>
</evidence>
<dbReference type="PANTHER" id="PTHR12857">
    <property type="entry name" value="CXXC MOTIF CONTAINING ZINC BINDING PROTEIN"/>
    <property type="match status" value="1"/>
</dbReference>
<proteinExistence type="inferred from homology"/>